<feature type="transmembrane region" description="Helical" evidence="6">
    <location>
        <begin position="147"/>
        <end position="168"/>
    </location>
</feature>
<reference evidence="7" key="2">
    <citation type="submission" date="2025-08" db="UniProtKB">
        <authorList>
            <consortium name="Ensembl"/>
        </authorList>
    </citation>
    <scope>IDENTIFICATION</scope>
</reference>
<keyword evidence="5 6" id="KW-0472">Membrane</keyword>
<evidence type="ECO:0000313" key="7">
    <source>
        <dbReference type="Ensembl" id="ENSSFAP00005030284.1"/>
    </source>
</evidence>
<dbReference type="InParanoid" id="A0A672HMW6"/>
<keyword evidence="4 6" id="KW-1133">Transmembrane helix</keyword>
<accession>A0A672HMW6</accession>
<protein>
    <submittedName>
        <fullName evidence="7">Membrane-spanning 4-domains subfamily A member 15-like</fullName>
    </submittedName>
</protein>
<proteinExistence type="inferred from homology"/>
<feature type="transmembrane region" description="Helical" evidence="6">
    <location>
        <begin position="107"/>
        <end position="127"/>
    </location>
</feature>
<dbReference type="AlphaFoldDB" id="A0A672HMW6"/>
<dbReference type="OMA" id="NAGGIMF"/>
<reference evidence="7" key="3">
    <citation type="submission" date="2025-09" db="UniProtKB">
        <authorList>
            <consortium name="Ensembl"/>
        </authorList>
    </citation>
    <scope>IDENTIFICATION</scope>
</reference>
<evidence type="ECO:0000313" key="8">
    <source>
        <dbReference type="Proteomes" id="UP000472267"/>
    </source>
</evidence>
<dbReference type="GeneID" id="115388439"/>
<reference evidence="7" key="1">
    <citation type="submission" date="2019-06" db="EMBL/GenBank/DDBJ databases">
        <authorList>
            <consortium name="Wellcome Sanger Institute Data Sharing"/>
        </authorList>
    </citation>
    <scope>NUCLEOTIDE SEQUENCE [LARGE SCALE GENOMIC DNA]</scope>
</reference>
<dbReference type="PANTHER" id="PTHR23320:SF128">
    <property type="entry name" value="MEMBRANE-SPANNING 4-DOMAINS SUBFAMILY A MEMBER 4A"/>
    <property type="match status" value="1"/>
</dbReference>
<keyword evidence="8" id="KW-1185">Reference proteome</keyword>
<feature type="transmembrane region" description="Helical" evidence="6">
    <location>
        <begin position="45"/>
        <end position="67"/>
    </location>
</feature>
<evidence type="ECO:0000256" key="1">
    <source>
        <dbReference type="ARBA" id="ARBA00004141"/>
    </source>
</evidence>
<organism evidence="7 8">
    <name type="scientific">Salarias fasciatus</name>
    <name type="common">Jewelled blenny</name>
    <name type="synonym">Blennius fasciatus</name>
    <dbReference type="NCBI Taxonomy" id="181472"/>
    <lineage>
        <taxon>Eukaryota</taxon>
        <taxon>Metazoa</taxon>
        <taxon>Chordata</taxon>
        <taxon>Craniata</taxon>
        <taxon>Vertebrata</taxon>
        <taxon>Euteleostomi</taxon>
        <taxon>Actinopterygii</taxon>
        <taxon>Neopterygii</taxon>
        <taxon>Teleostei</taxon>
        <taxon>Neoteleostei</taxon>
        <taxon>Acanthomorphata</taxon>
        <taxon>Ovalentaria</taxon>
        <taxon>Blenniimorphae</taxon>
        <taxon>Blenniiformes</taxon>
        <taxon>Blennioidei</taxon>
        <taxon>Blenniidae</taxon>
        <taxon>Salariinae</taxon>
        <taxon>Salarias</taxon>
    </lineage>
</organism>
<dbReference type="Proteomes" id="UP000472267">
    <property type="component" value="Chromosome 5"/>
</dbReference>
<evidence type="ECO:0000256" key="4">
    <source>
        <dbReference type="ARBA" id="ARBA00022989"/>
    </source>
</evidence>
<gene>
    <name evidence="7" type="primary">LOC115388439</name>
</gene>
<sequence>MASSTVLYTPGNAVVVTHVLPAAPNREQQPSLDRRHNFRKGHPQALGTVQIMIGALTLLFGIATAAYEPSLTVFTGMFVWAALIYITSGALTVAAEKHLSRRLINTSLAFNIIAAMAAAAGVFLYAFDPVFMSFMSIFSSHDYYGGYSFVVAVFQFLELIISITVAGYACHATCGCCSCGCTEEPQVFFQAVEGTLIPQAPPLFQAASVAPAQPYPQVAPNVKNPGFLGSAEPPAYSPY</sequence>
<evidence type="ECO:0000256" key="5">
    <source>
        <dbReference type="ARBA" id="ARBA00023136"/>
    </source>
</evidence>
<dbReference type="Ensembl" id="ENSSFAT00005031383.1">
    <property type="protein sequence ID" value="ENSSFAP00005030284.1"/>
    <property type="gene ID" value="ENSSFAG00005015374.1"/>
</dbReference>
<comment type="similarity">
    <text evidence="2">Belongs to the MS4A family.</text>
</comment>
<comment type="subcellular location">
    <subcellularLocation>
        <location evidence="1">Membrane</location>
        <topology evidence="1">Multi-pass membrane protein</topology>
    </subcellularLocation>
</comment>
<dbReference type="PANTHER" id="PTHR23320">
    <property type="entry name" value="MEMBRANE-SPANNING 4-DOMAINS SUBFAMILY A MS4A -RELATED"/>
    <property type="match status" value="1"/>
</dbReference>
<feature type="transmembrane region" description="Helical" evidence="6">
    <location>
        <begin position="73"/>
        <end position="95"/>
    </location>
</feature>
<evidence type="ECO:0000256" key="3">
    <source>
        <dbReference type="ARBA" id="ARBA00022692"/>
    </source>
</evidence>
<evidence type="ECO:0000256" key="6">
    <source>
        <dbReference type="SAM" id="Phobius"/>
    </source>
</evidence>
<dbReference type="InterPro" id="IPR030417">
    <property type="entry name" value="MS4A"/>
</dbReference>
<evidence type="ECO:0000256" key="2">
    <source>
        <dbReference type="ARBA" id="ARBA00009565"/>
    </source>
</evidence>
<dbReference type="RefSeq" id="XP_029947448.1">
    <property type="nucleotide sequence ID" value="XM_030091588.1"/>
</dbReference>
<dbReference type="GO" id="GO:0016020">
    <property type="term" value="C:membrane"/>
    <property type="evidence" value="ECO:0007669"/>
    <property type="project" value="UniProtKB-SubCell"/>
</dbReference>
<dbReference type="OrthoDB" id="10071849at2759"/>
<dbReference type="InterPro" id="IPR007237">
    <property type="entry name" value="CD20-like"/>
</dbReference>
<dbReference type="Pfam" id="PF04103">
    <property type="entry name" value="CD20"/>
    <property type="match status" value="1"/>
</dbReference>
<name>A0A672HMW6_SALFA</name>
<dbReference type="FunCoup" id="A0A672HMW6">
    <property type="interactions" value="233"/>
</dbReference>
<keyword evidence="3 6" id="KW-0812">Transmembrane</keyword>